<accession>A0A176VMK6</accession>
<name>A0A176VMK6_MARPO</name>
<feature type="compositionally biased region" description="Basic and acidic residues" evidence="1">
    <location>
        <begin position="182"/>
        <end position="200"/>
    </location>
</feature>
<reference evidence="2" key="1">
    <citation type="submission" date="2016-03" db="EMBL/GenBank/DDBJ databases">
        <title>Mechanisms controlling the formation of the plant cell surface in tip-growing cells are functionally conserved among land plants.</title>
        <authorList>
            <person name="Honkanen S."/>
            <person name="Jones V.A."/>
            <person name="Morieri G."/>
            <person name="Champion C."/>
            <person name="Hetherington A.J."/>
            <person name="Kelly S."/>
            <person name="Saint-Marcoux D."/>
            <person name="Proust H."/>
            <person name="Prescott H."/>
            <person name="Dolan L."/>
        </authorList>
    </citation>
    <scope>NUCLEOTIDE SEQUENCE [LARGE SCALE GENOMIC DNA]</scope>
    <source>
        <tissue evidence="2">Whole gametophyte</tissue>
    </source>
</reference>
<dbReference type="Proteomes" id="UP000077202">
    <property type="component" value="Unassembled WGS sequence"/>
</dbReference>
<feature type="region of interest" description="Disordered" evidence="1">
    <location>
        <begin position="30"/>
        <end position="68"/>
    </location>
</feature>
<gene>
    <name evidence="2" type="ORF">AXG93_3121s1020</name>
</gene>
<organism evidence="2 3">
    <name type="scientific">Marchantia polymorpha subsp. ruderalis</name>
    <dbReference type="NCBI Taxonomy" id="1480154"/>
    <lineage>
        <taxon>Eukaryota</taxon>
        <taxon>Viridiplantae</taxon>
        <taxon>Streptophyta</taxon>
        <taxon>Embryophyta</taxon>
        <taxon>Marchantiophyta</taxon>
        <taxon>Marchantiopsida</taxon>
        <taxon>Marchantiidae</taxon>
        <taxon>Marchantiales</taxon>
        <taxon>Marchantiaceae</taxon>
        <taxon>Marchantia</taxon>
    </lineage>
</organism>
<sequence length="357" mass="39350">MQAEVTESAAIGKALDQNGVPADVKNLFEAEGRKKTKDNRTAGGVTSETRVHRKISEESNCQRTSRSQYSLSSSRQSFEVSSNVTLALDVHTPLKTGTEVAAFSAEAVDSGGFLEVPKALRGESSCMVDTKNTKRTSSLLKMFNVTSSLSAIYFKLVRVSHCAESLVLGFERKLNGRFSKRGSRDYSHEDPIAVEDHNDVVSDPDDEDVDDFEGKQRRSSFYSSTESLVGKQELDQTSEFMRVGKTNRQSRQFSEERRDCAGRMDCEIPLRQERFSGDHSRPGSSEHGIGRKVVSYGRRSAEYPVGAVNAFLKNEGLASHAIDRRHSIATVPSVTRPSFSVDGKSQFCIVHPTAPGH</sequence>
<evidence type="ECO:0000313" key="3">
    <source>
        <dbReference type="Proteomes" id="UP000077202"/>
    </source>
</evidence>
<keyword evidence="3" id="KW-1185">Reference proteome</keyword>
<evidence type="ECO:0000313" key="2">
    <source>
        <dbReference type="EMBL" id="OAE21653.1"/>
    </source>
</evidence>
<protein>
    <submittedName>
        <fullName evidence="2">Uncharacterized protein</fullName>
    </submittedName>
</protein>
<feature type="region of interest" description="Disordered" evidence="1">
    <location>
        <begin position="180"/>
        <end position="225"/>
    </location>
</feature>
<dbReference type="AlphaFoldDB" id="A0A176VMK6"/>
<dbReference type="EMBL" id="LVLJ01003362">
    <property type="protein sequence ID" value="OAE21653.1"/>
    <property type="molecule type" value="Genomic_DNA"/>
</dbReference>
<feature type="compositionally biased region" description="Acidic residues" evidence="1">
    <location>
        <begin position="202"/>
        <end position="211"/>
    </location>
</feature>
<proteinExistence type="predicted"/>
<comment type="caution">
    <text evidence="2">The sequence shown here is derived from an EMBL/GenBank/DDBJ whole genome shotgun (WGS) entry which is preliminary data.</text>
</comment>
<evidence type="ECO:0000256" key="1">
    <source>
        <dbReference type="SAM" id="MobiDB-lite"/>
    </source>
</evidence>